<evidence type="ECO:0000259" key="2">
    <source>
        <dbReference type="Pfam" id="PF14649"/>
    </source>
</evidence>
<dbReference type="GO" id="GO:0048489">
    <property type="term" value="P:synaptic vesicle transport"/>
    <property type="evidence" value="ECO:0007669"/>
    <property type="project" value="TreeGrafter"/>
</dbReference>
<dbReference type="GO" id="GO:0008088">
    <property type="term" value="P:axo-dendritic transport"/>
    <property type="evidence" value="ECO:0007669"/>
    <property type="project" value="TreeGrafter"/>
</dbReference>
<dbReference type="Proteomes" id="UP001151699">
    <property type="component" value="Chromosome B"/>
</dbReference>
<dbReference type="InterPro" id="IPR028103">
    <property type="entry name" value="Spatacsin"/>
</dbReference>
<keyword evidence="4" id="KW-1185">Reference proteome</keyword>
<sequence>MCACVTVAELAISNFEDVELVTHCFAFMEMLDVNTMFLRAYLKCFRWIKKSSGKITVEGELVTTSLLERVVLEKLQSNDLHFRDLDAVRMVFEMKKEKLPTSILAQIATTRGWFQMLGFATYLNYTLDQVLEVCDQSFGGTILGANLKRALRWEIPAEKTKRSNSSTASYREKRKSANKNEIMVTSGETMSSSISSNETLQKMKQSSSRFLAEEADLFATIIQSTVDVSTVGDDTLTLEKFYELWKNPNQIQSTTQLNLLRNAFRFQRPILAVLAAMSSQSNAQYCWATWMITAVDSYELPDELIDLQQLSKSLIEFSVAEGFVRTLSNGMAIFFPDGNFNIFVDFLVKTKSLDFSTDTSELLEKYFLILSNDDVEVFCLQKDNVEILNFSITLLVKHLQFGFESKEYQRLMLVLLCESTIERNHIIDFRFISDINAVLTFSGVEMNIMSFMKDRSSAEDMKKECERICDQLVLNHEFAKAIQAADLFELPKDSIIYESWLSTYENDETFDLDRYDIESDQYSLSPEIVINFYIHVASRLDYSSPKKYKILKKILEVIKRHHLFPNESFDRDRIEYEMVLSFLKNPLTVQDIELYYSEYYETIMSKERFVLYKSFLDLKEMAGIEELTVTHKSPMVETEVEKLNSLMNRLLDDGDIVEALRIQAMFNHRPIDLHYLVFCMALAEGLASLYDLTAEQRKMLSDGVKSASSKFNRRTLTRTRLSHVSPSPSPSSKRTGLDTSDTSTVCDFEEIPSRERCDVLEALQSLAARINHGTKIGHRIAMTCRAAMYLDKDYVDVLKIKDPFLLLHSAINEDCLNKLIVMNDIMASMEMTHAEIADFLAEKISGSIIMSRFYLLQTPPNLMAFGQSMLWGYDLDKEFRLFLELCPNTSMLGNAILQYSDTLKLYRRIDLNELSENDIVDAEFFDGVKVMLEKIRVIIGLKGLSHKKQNTIVVELLIKAHECFVHECYMEGIANVLQRAKSLNSILTKARSWNLIVKLLTGIGRYRDMYYCFETLVKNEQFESLLGQFDDDKSIGLKQAIISYLNEHCPDNTEYFRLAAVHFSIYKELSLMSETKAKSVIAKVITTYEEKNDDSNMRSPDEASVTYLKCNQVISTSLTIAMEEFSNAAENYLLDNKLNLAQRAAYNAELVALQIDLNNREVEKSNERCICVLNIRSGNVFRSIVNNSLSVPQSIILSHAYPYEINWTEAIFNQYILMSNETFLMDFCDRHSLTDEMIENLVKNFQLQTNVTAKMEQHISKLVEMVQSVTVRYRLASLLGLKRLVAQLINENSLFYLKDTNYGRNEQGT</sequence>
<gene>
    <name evidence="3" type="primary">SPG11</name>
    <name evidence="3" type="ORF">Bhyg_09049</name>
</gene>
<feature type="domain" description="Spatacsin C-terminal" evidence="2">
    <location>
        <begin position="892"/>
        <end position="1246"/>
    </location>
</feature>
<dbReference type="GO" id="GO:0045202">
    <property type="term" value="C:synapse"/>
    <property type="evidence" value="ECO:0007669"/>
    <property type="project" value="TreeGrafter"/>
</dbReference>
<dbReference type="InterPro" id="IPR028107">
    <property type="entry name" value="Spatacsin_C_dom"/>
</dbReference>
<name>A0A9Q0S4W9_9DIPT</name>
<proteinExistence type="predicted"/>
<dbReference type="GO" id="GO:0005737">
    <property type="term" value="C:cytoplasm"/>
    <property type="evidence" value="ECO:0007669"/>
    <property type="project" value="TreeGrafter"/>
</dbReference>
<evidence type="ECO:0000313" key="3">
    <source>
        <dbReference type="EMBL" id="KAJ6644083.1"/>
    </source>
</evidence>
<dbReference type="GO" id="GO:0007409">
    <property type="term" value="P:axonogenesis"/>
    <property type="evidence" value="ECO:0007669"/>
    <property type="project" value="TreeGrafter"/>
</dbReference>
<accession>A0A9Q0S4W9</accession>
<feature type="non-terminal residue" evidence="3">
    <location>
        <position position="1"/>
    </location>
</feature>
<dbReference type="OrthoDB" id="2018754at2759"/>
<dbReference type="GO" id="GO:0007268">
    <property type="term" value="P:chemical synaptic transmission"/>
    <property type="evidence" value="ECO:0007669"/>
    <property type="project" value="TreeGrafter"/>
</dbReference>
<dbReference type="Pfam" id="PF14649">
    <property type="entry name" value="Spatacsin_C"/>
    <property type="match status" value="1"/>
</dbReference>
<dbReference type="GO" id="GO:0030425">
    <property type="term" value="C:dendrite"/>
    <property type="evidence" value="ECO:0007669"/>
    <property type="project" value="TreeGrafter"/>
</dbReference>
<feature type="region of interest" description="Disordered" evidence="1">
    <location>
        <begin position="718"/>
        <end position="741"/>
    </location>
</feature>
<organism evidence="3 4">
    <name type="scientific">Pseudolycoriella hygida</name>
    <dbReference type="NCBI Taxonomy" id="35572"/>
    <lineage>
        <taxon>Eukaryota</taxon>
        <taxon>Metazoa</taxon>
        <taxon>Ecdysozoa</taxon>
        <taxon>Arthropoda</taxon>
        <taxon>Hexapoda</taxon>
        <taxon>Insecta</taxon>
        <taxon>Pterygota</taxon>
        <taxon>Neoptera</taxon>
        <taxon>Endopterygota</taxon>
        <taxon>Diptera</taxon>
        <taxon>Nematocera</taxon>
        <taxon>Sciaroidea</taxon>
        <taxon>Sciaridae</taxon>
        <taxon>Pseudolycoriella</taxon>
    </lineage>
</organism>
<evidence type="ECO:0000256" key="1">
    <source>
        <dbReference type="SAM" id="MobiDB-lite"/>
    </source>
</evidence>
<protein>
    <submittedName>
        <fullName evidence="3">Spatacsin</fullName>
    </submittedName>
</protein>
<dbReference type="EMBL" id="WJQU01000002">
    <property type="protein sequence ID" value="KAJ6644083.1"/>
    <property type="molecule type" value="Genomic_DNA"/>
</dbReference>
<comment type="caution">
    <text evidence="3">The sequence shown here is derived from an EMBL/GenBank/DDBJ whole genome shotgun (WGS) entry which is preliminary data.</text>
</comment>
<dbReference type="PANTHER" id="PTHR13650:SF0">
    <property type="entry name" value="SPATACSIN"/>
    <property type="match status" value="1"/>
</dbReference>
<dbReference type="GO" id="GO:0030424">
    <property type="term" value="C:axon"/>
    <property type="evidence" value="ECO:0007669"/>
    <property type="project" value="TreeGrafter"/>
</dbReference>
<dbReference type="PANTHER" id="PTHR13650">
    <property type="entry name" value="SPATACSIN"/>
    <property type="match status" value="1"/>
</dbReference>
<evidence type="ECO:0000313" key="4">
    <source>
        <dbReference type="Proteomes" id="UP001151699"/>
    </source>
</evidence>
<reference evidence="3" key="1">
    <citation type="submission" date="2022-07" db="EMBL/GenBank/DDBJ databases">
        <authorList>
            <person name="Trinca V."/>
            <person name="Uliana J.V.C."/>
            <person name="Torres T.T."/>
            <person name="Ward R.J."/>
            <person name="Monesi N."/>
        </authorList>
    </citation>
    <scope>NUCLEOTIDE SEQUENCE</scope>
    <source>
        <strain evidence="3">HSMRA1968</strain>
        <tissue evidence="3">Whole embryos</tissue>
    </source>
</reference>